<name>A0A6N2K3X8_SALVM</name>
<reference evidence="1" key="1">
    <citation type="submission" date="2019-03" db="EMBL/GenBank/DDBJ databases">
        <authorList>
            <person name="Mank J."/>
            <person name="Almeida P."/>
        </authorList>
    </citation>
    <scope>NUCLEOTIDE SEQUENCE</scope>
    <source>
        <strain evidence="1">78183</strain>
    </source>
</reference>
<sequence>MGNCLSSTQSAVNPNVISKNRKALPIDASFKLPAPLPSWPPGEGFGNGVIDLGDGLQVCQVSSFNKVWATHEGGPDNLGASFFEPSQFPQGFSMLGSYSQPNNTLFYGWVLAGRDDSGSALKQPIDYTLVWSSEALRIKQDGVGYIWLPSPPDGYKAVGHVVTTSPQKPPLGKTRCVRSDLTDECEIDSWIWGPGKESDPNGFNVYSLLPRSRGTRAMGVCVGTFVAQNTLTAPVSLACVKNGVSNLSCMPNRNQIQTIFQAYSPWIYFHPDEQFLPSSVNWYFKNGAFLYRKGDESRPVPIESDGSNLPQGGAEDDMYWLDLPVDEGEKERVKKGNLQESQVYLHIKPMLGGTFTDVAVWVFYPFNGPSRAKVEFINIPLGKIGEHVGDWEHVTLRISNFNGELRGVYFSEHSGGAWVKPSELEFQDGNKAVTYSSLHGHAMYAKPGLVLQGRGGRGGIGIRNDTAKSKKFMDTGTHSLVVAAEYLGTAINEPPWLDYSRKWGPKITYDISEEIKKVDKLLPGKLKSAFDKFVRSLPNEVLREEGPTGPKMKRNWAGDEV</sequence>
<evidence type="ECO:0000313" key="1">
    <source>
        <dbReference type="EMBL" id="VFU22972.1"/>
    </source>
</evidence>
<organism evidence="1">
    <name type="scientific">Salix viminalis</name>
    <name type="common">Common osier</name>
    <name type="synonym">Basket willow</name>
    <dbReference type="NCBI Taxonomy" id="40686"/>
    <lineage>
        <taxon>Eukaryota</taxon>
        <taxon>Viridiplantae</taxon>
        <taxon>Streptophyta</taxon>
        <taxon>Embryophyta</taxon>
        <taxon>Tracheophyta</taxon>
        <taxon>Spermatophyta</taxon>
        <taxon>Magnoliopsida</taxon>
        <taxon>eudicotyledons</taxon>
        <taxon>Gunneridae</taxon>
        <taxon>Pentapetalae</taxon>
        <taxon>rosids</taxon>
        <taxon>fabids</taxon>
        <taxon>Malpighiales</taxon>
        <taxon>Salicaceae</taxon>
        <taxon>Saliceae</taxon>
        <taxon>Salix</taxon>
    </lineage>
</organism>
<dbReference type="AlphaFoldDB" id="A0A6N2K3X8"/>
<evidence type="ECO:0008006" key="2">
    <source>
        <dbReference type="Google" id="ProtNLM"/>
    </source>
</evidence>
<dbReference type="EMBL" id="CAADRP010000102">
    <property type="protein sequence ID" value="VFU22972.1"/>
    <property type="molecule type" value="Genomic_DNA"/>
</dbReference>
<gene>
    <name evidence="1" type="ORF">SVIM_LOCUS29362</name>
</gene>
<dbReference type="InterPro" id="IPR009291">
    <property type="entry name" value="Vps62"/>
</dbReference>
<dbReference type="PANTHER" id="PTHR48152:SF3">
    <property type="entry name" value="DUF946 FAMILY PROTEIN (DUF946)"/>
    <property type="match status" value="1"/>
</dbReference>
<accession>A0A6N2K3X8</accession>
<protein>
    <recommendedName>
        <fullName evidence="2">DUF946 domain-containing protein</fullName>
    </recommendedName>
</protein>
<dbReference type="Pfam" id="PF06101">
    <property type="entry name" value="Vps62"/>
    <property type="match status" value="1"/>
</dbReference>
<dbReference type="PANTHER" id="PTHR48152">
    <property type="entry name" value="F1C9.34 PROTEIN"/>
    <property type="match status" value="1"/>
</dbReference>
<proteinExistence type="predicted"/>